<organism evidence="2 3">
    <name type="scientific">Candidatus Faeciplasma avium</name>
    <dbReference type="NCBI Taxonomy" id="2840798"/>
    <lineage>
        <taxon>Bacteria</taxon>
        <taxon>Bacillati</taxon>
        <taxon>Bacillota</taxon>
        <taxon>Clostridia</taxon>
        <taxon>Eubacteriales</taxon>
        <taxon>Oscillospiraceae</taxon>
        <taxon>Oscillospiraceae incertae sedis</taxon>
        <taxon>Candidatus Faeciplasma</taxon>
    </lineage>
</organism>
<accession>A0A9D1NPS7</accession>
<name>A0A9D1NPS7_9FIRM</name>
<sequence length="192" mass="21842">MSLTRKMLKEMGIGDISIEKIIAAHTQTLEGVEKLREDSKRLEEANSELERLRALLSEDWEGKYRSLSEEYESYKKGVEDAALKEKRVSLLTGLMRECGVLEECIAPITEISSLEAIGFSEDGEPLEVESIKQEIMSKWAAFIPKTVTVGLTVADPPKEPGEKVFTREDLKRMTPREINQNYDKIVEDLRHI</sequence>
<keyword evidence="1" id="KW-0175">Coiled coil</keyword>
<evidence type="ECO:0000313" key="3">
    <source>
        <dbReference type="Proteomes" id="UP000823960"/>
    </source>
</evidence>
<feature type="coiled-coil region" evidence="1">
    <location>
        <begin position="32"/>
        <end position="59"/>
    </location>
</feature>
<reference evidence="2" key="2">
    <citation type="journal article" date="2021" name="PeerJ">
        <title>Extensive microbial diversity within the chicken gut microbiome revealed by metagenomics and culture.</title>
        <authorList>
            <person name="Gilroy R."/>
            <person name="Ravi A."/>
            <person name="Getino M."/>
            <person name="Pursley I."/>
            <person name="Horton D.L."/>
            <person name="Alikhan N.F."/>
            <person name="Baker D."/>
            <person name="Gharbi K."/>
            <person name="Hall N."/>
            <person name="Watson M."/>
            <person name="Adriaenssens E.M."/>
            <person name="Foster-Nyarko E."/>
            <person name="Jarju S."/>
            <person name="Secka A."/>
            <person name="Antonio M."/>
            <person name="Oren A."/>
            <person name="Chaudhuri R.R."/>
            <person name="La Ragione R."/>
            <person name="Hildebrand F."/>
            <person name="Pallen M.J."/>
        </authorList>
    </citation>
    <scope>NUCLEOTIDE SEQUENCE</scope>
    <source>
        <strain evidence="2">1370</strain>
    </source>
</reference>
<comment type="caution">
    <text evidence="2">The sequence shown here is derived from an EMBL/GenBank/DDBJ whole genome shotgun (WGS) entry which is preliminary data.</text>
</comment>
<proteinExistence type="predicted"/>
<gene>
    <name evidence="2" type="ORF">IAD28_01025</name>
</gene>
<dbReference type="EMBL" id="DVOL01000012">
    <property type="protein sequence ID" value="HIV10267.1"/>
    <property type="molecule type" value="Genomic_DNA"/>
</dbReference>
<evidence type="ECO:0000256" key="1">
    <source>
        <dbReference type="SAM" id="Coils"/>
    </source>
</evidence>
<protein>
    <submittedName>
        <fullName evidence="2">Uncharacterized protein</fullName>
    </submittedName>
</protein>
<dbReference type="AlphaFoldDB" id="A0A9D1NPS7"/>
<dbReference type="Proteomes" id="UP000823960">
    <property type="component" value="Unassembled WGS sequence"/>
</dbReference>
<evidence type="ECO:0000313" key="2">
    <source>
        <dbReference type="EMBL" id="HIV10267.1"/>
    </source>
</evidence>
<reference evidence="2" key="1">
    <citation type="submission" date="2020-10" db="EMBL/GenBank/DDBJ databases">
        <authorList>
            <person name="Gilroy R."/>
        </authorList>
    </citation>
    <scope>NUCLEOTIDE SEQUENCE</scope>
    <source>
        <strain evidence="2">1370</strain>
    </source>
</reference>